<feature type="region of interest" description="Disordered" evidence="1">
    <location>
        <begin position="1"/>
        <end position="21"/>
    </location>
</feature>
<dbReference type="Ensembl" id="ENSPCET00000009504.1">
    <property type="protein sequence ID" value="ENSPCEP00000009180.1"/>
    <property type="gene ID" value="ENSPCEG00000007364.1"/>
</dbReference>
<feature type="compositionally biased region" description="Pro residues" evidence="1">
    <location>
        <begin position="1"/>
        <end position="17"/>
    </location>
</feature>
<dbReference type="Pfam" id="PF17669">
    <property type="entry name" value="DUF5529"/>
    <property type="match status" value="1"/>
</dbReference>
<feature type="region of interest" description="Disordered" evidence="1">
    <location>
        <begin position="178"/>
        <end position="220"/>
    </location>
</feature>
<evidence type="ECO:0000256" key="1">
    <source>
        <dbReference type="SAM" id="MobiDB-lite"/>
    </source>
</evidence>
<evidence type="ECO:0000313" key="2">
    <source>
        <dbReference type="Ensembl" id="ENSPCEP00000009180.1"/>
    </source>
</evidence>
<keyword evidence="3" id="KW-1185">Reference proteome</keyword>
<feature type="region of interest" description="Disordered" evidence="1">
    <location>
        <begin position="33"/>
        <end position="58"/>
    </location>
</feature>
<protein>
    <submittedName>
        <fullName evidence="2">Chromosome 11 open reading frame 91</fullName>
    </submittedName>
</protein>
<accession>A0A8C8RSY3</accession>
<proteinExistence type="predicted"/>
<reference evidence="2" key="1">
    <citation type="submission" date="2025-08" db="UniProtKB">
        <authorList>
            <consortium name="Ensembl"/>
        </authorList>
    </citation>
    <scope>IDENTIFICATION</scope>
</reference>
<evidence type="ECO:0000313" key="3">
    <source>
        <dbReference type="Proteomes" id="UP000694393"/>
    </source>
</evidence>
<organism evidence="2 3">
    <name type="scientific">Pelusios castaneus</name>
    <name type="common">West African mud turtle</name>
    <dbReference type="NCBI Taxonomy" id="367368"/>
    <lineage>
        <taxon>Eukaryota</taxon>
        <taxon>Metazoa</taxon>
        <taxon>Chordata</taxon>
        <taxon>Craniata</taxon>
        <taxon>Vertebrata</taxon>
        <taxon>Euteleostomi</taxon>
        <taxon>Archelosauria</taxon>
        <taxon>Testudinata</taxon>
        <taxon>Testudines</taxon>
        <taxon>Pleurodira</taxon>
        <taxon>Pelomedusidae</taxon>
        <taxon>Pelusios</taxon>
    </lineage>
</organism>
<feature type="compositionally biased region" description="Low complexity" evidence="1">
    <location>
        <begin position="33"/>
        <end position="44"/>
    </location>
</feature>
<dbReference type="PANTHER" id="PTHR36288">
    <property type="entry name" value="SIMILAR TO RIKEN CDNA A930018P22"/>
    <property type="match status" value="1"/>
</dbReference>
<reference evidence="2" key="2">
    <citation type="submission" date="2025-09" db="UniProtKB">
        <authorList>
            <consortium name="Ensembl"/>
        </authorList>
    </citation>
    <scope>IDENTIFICATION</scope>
</reference>
<dbReference type="Proteomes" id="UP000694393">
    <property type="component" value="Unplaced"/>
</dbReference>
<name>A0A8C8RSY3_9SAUR</name>
<dbReference type="AlphaFoldDB" id="A0A8C8RSY3"/>
<sequence length="248" mass="25721">MTPPPPIAPSRCPPRTSPRPWLWFRSSTVSRTAAAGRAGSGAMSQQRPPRPLYFPSLYDRAAPSGPPADGGLWRKLFVPLRGGAAGPQRPPPGLGPPPIADRSCLPHPWPAGLAPIPYEPLRFFCPAADSGAAPQQQPDGEICELGIRLKELELLALTGDGSDPQQCACAGGPAFLPSPARGTPSHRGQPQLPTPGAGLAWASSSHGQGAVPSRGSSLNLLVPRQKPAPIAPLVAMGTPEPGPSFPFP</sequence>
<dbReference type="InterPro" id="IPR040027">
    <property type="entry name" value="C11orf91-like"/>
</dbReference>
<dbReference type="PANTHER" id="PTHR36288:SF1">
    <property type="entry name" value="SIMILAR TO RIKEN CDNA A930018P22"/>
    <property type="match status" value="1"/>
</dbReference>